<feature type="coiled-coil region" evidence="1">
    <location>
        <begin position="106"/>
        <end position="137"/>
    </location>
</feature>
<reference evidence="2 3" key="1">
    <citation type="submission" date="2019-10" db="EMBL/GenBank/DDBJ databases">
        <title>Genomic analysis of Raineyella sp. CBA3103.</title>
        <authorList>
            <person name="Roh S.W."/>
        </authorList>
    </citation>
    <scope>NUCLEOTIDE SEQUENCE [LARGE SCALE GENOMIC DNA]</scope>
    <source>
        <strain evidence="2 3">CBA3103</strain>
    </source>
</reference>
<evidence type="ECO:0000313" key="3">
    <source>
        <dbReference type="Proteomes" id="UP000386847"/>
    </source>
</evidence>
<dbReference type="Pfam" id="PF03993">
    <property type="entry name" value="DUF349"/>
    <property type="match status" value="3"/>
</dbReference>
<gene>
    <name evidence="2" type="ORF">Rai3103_13610</name>
</gene>
<evidence type="ECO:0000256" key="1">
    <source>
        <dbReference type="SAM" id="Coils"/>
    </source>
</evidence>
<keyword evidence="1" id="KW-0175">Coiled coil</keyword>
<dbReference type="Proteomes" id="UP000386847">
    <property type="component" value="Chromosome"/>
</dbReference>
<evidence type="ECO:0000313" key="2">
    <source>
        <dbReference type="EMBL" id="QGF24514.1"/>
    </source>
</evidence>
<feature type="coiled-coil region" evidence="1">
    <location>
        <begin position="355"/>
        <end position="382"/>
    </location>
</feature>
<dbReference type="AlphaFoldDB" id="A0A5Q2FG64"/>
<dbReference type="InterPro" id="IPR007139">
    <property type="entry name" value="DUF349"/>
</dbReference>
<organism evidence="2 3">
    <name type="scientific">Raineyella fluvialis</name>
    <dbReference type="NCBI Taxonomy" id="2662261"/>
    <lineage>
        <taxon>Bacteria</taxon>
        <taxon>Bacillati</taxon>
        <taxon>Actinomycetota</taxon>
        <taxon>Actinomycetes</taxon>
        <taxon>Propionibacteriales</taxon>
        <taxon>Propionibacteriaceae</taxon>
        <taxon>Raineyella</taxon>
    </lineage>
</organism>
<dbReference type="EMBL" id="CP045725">
    <property type="protein sequence ID" value="QGF24514.1"/>
    <property type="molecule type" value="Genomic_DNA"/>
</dbReference>
<proteinExistence type="predicted"/>
<name>A0A5Q2FG64_9ACTN</name>
<accession>A0A5Q2FG64</accession>
<sequence>MSEMTGPASFGRVDTDGTVFVRTPEGERAVGQVSGAEPAEALAIYVRRFENLTVEVDLLEKRLKGGALTPDDARKRIAMVRANVHDAAAVGDLAALEARLDALTPLIEAKNEERKAARAAQNEETRAAKEAMVAEAEKIAAGTDWRGGVNRFRTLLDQWKALPRIDKATDDALWHRFSTARTTYTRRRKHQFAEQSAKRDESRALKEAIVAEATPLAHSTDWGQTSRDFRDLMQRWKAAGPAPREIDDKLWKQFRALQDTFFDARNAAQNEQDEEFRGNQEAKEALLDEYEPQIKPDADLARAKQLYRQMLDRWAEIGKVPRDSMRGLDNRLHKIDQSIKQREEAEWKRTDPQARELATDTARKIQAQIDDLADKASKAEARGDAKKAKELRASIDTYQTWLEQAERAAHDFGA</sequence>
<protein>
    <submittedName>
        <fullName evidence="2">DUF349 domain-containing protein</fullName>
    </submittedName>
</protein>
<dbReference type="KEGG" id="rain:Rai3103_13610"/>
<keyword evidence="3" id="KW-1185">Reference proteome</keyword>
<dbReference type="RefSeq" id="WP_153573043.1">
    <property type="nucleotide sequence ID" value="NZ_CP045725.1"/>
</dbReference>